<proteinExistence type="predicted"/>
<accession>A0AC34QKE2</accession>
<reference evidence="2" key="1">
    <citation type="submission" date="2022-11" db="UniProtKB">
        <authorList>
            <consortium name="WormBaseParasite"/>
        </authorList>
    </citation>
    <scope>IDENTIFICATION</scope>
</reference>
<evidence type="ECO:0000313" key="1">
    <source>
        <dbReference type="Proteomes" id="UP000887576"/>
    </source>
</evidence>
<sequence>MKSHPEDISASKKAEELAEQQKNVVKRIISVIVQKWTAFLQLIGVVHHVFLWVIFPIMSTWLPFYILFYTSFWWAAALYWIWYFYDLDTPSKGSRKWKTYCESVIWKWFADYFPLKLVKTMDITPDKNYILGCHPHGVFSIGAFTALCTDSTGFSKLFPGITPTILTLSGQFYFPFRREFGMWLGGCEVSSKSLKWLLHHPGKGRMIGIVVGGAEEALDSCPGTHNLNLKSRKGFCHYAIANGADIIPSYSFGENDVYDQTLPNPRGSKIRRVQTYIKKKFGFCPPFFSGCGIFTTKNGLLPYRRPITTVIGAPIGVPHDPSAPKDLVEEVHQKYCQALTDLFEQHKKTYGIAEDVHLNIH</sequence>
<dbReference type="Proteomes" id="UP000887576">
    <property type="component" value="Unplaced"/>
</dbReference>
<name>A0AC34QKE2_9BILA</name>
<protein>
    <submittedName>
        <fullName evidence="2">Acyltransferase</fullName>
    </submittedName>
</protein>
<organism evidence="1 2">
    <name type="scientific">Panagrolaimus sp. JU765</name>
    <dbReference type="NCBI Taxonomy" id="591449"/>
    <lineage>
        <taxon>Eukaryota</taxon>
        <taxon>Metazoa</taxon>
        <taxon>Ecdysozoa</taxon>
        <taxon>Nematoda</taxon>
        <taxon>Chromadorea</taxon>
        <taxon>Rhabditida</taxon>
        <taxon>Tylenchina</taxon>
        <taxon>Panagrolaimomorpha</taxon>
        <taxon>Panagrolaimoidea</taxon>
        <taxon>Panagrolaimidae</taxon>
        <taxon>Panagrolaimus</taxon>
    </lineage>
</organism>
<evidence type="ECO:0000313" key="2">
    <source>
        <dbReference type="WBParaSite" id="JU765_v2.g17153.t1"/>
    </source>
</evidence>
<dbReference type="WBParaSite" id="JU765_v2.g17153.t1">
    <property type="protein sequence ID" value="JU765_v2.g17153.t1"/>
    <property type="gene ID" value="JU765_v2.g17153"/>
</dbReference>